<keyword evidence="2" id="KW-0472">Membrane</keyword>
<gene>
    <name evidence="3" type="ORF">Aglo03_20130</name>
</gene>
<feature type="transmembrane region" description="Helical" evidence="2">
    <location>
        <begin position="63"/>
        <end position="81"/>
    </location>
</feature>
<dbReference type="Proteomes" id="UP001165042">
    <property type="component" value="Unassembled WGS sequence"/>
</dbReference>
<evidence type="ECO:0000256" key="2">
    <source>
        <dbReference type="SAM" id="Phobius"/>
    </source>
</evidence>
<sequence>MTESNRPVVALSPRRRVIRGDASLIVGLPWTTGLQYFVLLASAAVDVVAFNQILTAAIDDYEWVLWAFVGGFTVVCLALSHTAGKQWKEASVQRHAPNSRPIAAVCAGVWLALGLAAFLFRWLYVAPPTGGTAVETEGQAQAQLAEGATQSSHLSAILFLVLYLGTGVLSGATAYKLHNPAAQQWARAVAKRAKAATRLAELEAELVAAQTLVAEVDRIRGRAQDDMNLFLALPDSLVAKALADAQLTIFGTGMTTRLYQHQINGTDGDNQNGKDQR</sequence>
<evidence type="ECO:0000313" key="3">
    <source>
        <dbReference type="EMBL" id="GLW91197.1"/>
    </source>
</evidence>
<feature type="transmembrane region" description="Helical" evidence="2">
    <location>
        <begin position="21"/>
        <end position="43"/>
    </location>
</feature>
<keyword evidence="4" id="KW-1185">Reference proteome</keyword>
<dbReference type="AlphaFoldDB" id="A0A9W6QKF5"/>
<organism evidence="3 4">
    <name type="scientific">Actinokineospora globicatena</name>
    <dbReference type="NCBI Taxonomy" id="103729"/>
    <lineage>
        <taxon>Bacteria</taxon>
        <taxon>Bacillati</taxon>
        <taxon>Actinomycetota</taxon>
        <taxon>Actinomycetes</taxon>
        <taxon>Pseudonocardiales</taxon>
        <taxon>Pseudonocardiaceae</taxon>
        <taxon>Actinokineospora</taxon>
    </lineage>
</organism>
<evidence type="ECO:0000256" key="1">
    <source>
        <dbReference type="SAM" id="Coils"/>
    </source>
</evidence>
<accession>A0A9W6QKF5</accession>
<keyword evidence="2" id="KW-1133">Transmembrane helix</keyword>
<protein>
    <submittedName>
        <fullName evidence="3">Uncharacterized protein</fullName>
    </submittedName>
</protein>
<reference evidence="3" key="1">
    <citation type="submission" date="2023-02" db="EMBL/GenBank/DDBJ databases">
        <title>Actinokineospora globicatena NBRC 15670.</title>
        <authorList>
            <person name="Ichikawa N."/>
            <person name="Sato H."/>
            <person name="Tonouchi N."/>
        </authorList>
    </citation>
    <scope>NUCLEOTIDE SEQUENCE</scope>
    <source>
        <strain evidence="3">NBRC 15670</strain>
    </source>
</reference>
<feature type="transmembrane region" description="Helical" evidence="2">
    <location>
        <begin position="154"/>
        <end position="175"/>
    </location>
</feature>
<keyword evidence="2" id="KW-0812">Transmembrane</keyword>
<comment type="caution">
    <text evidence="3">The sequence shown here is derived from an EMBL/GenBank/DDBJ whole genome shotgun (WGS) entry which is preliminary data.</text>
</comment>
<dbReference type="RefSeq" id="WP_285609773.1">
    <property type="nucleotide sequence ID" value="NZ_BSSD01000002.1"/>
</dbReference>
<keyword evidence="1" id="KW-0175">Coiled coil</keyword>
<dbReference type="EMBL" id="BSSD01000002">
    <property type="protein sequence ID" value="GLW91197.1"/>
    <property type="molecule type" value="Genomic_DNA"/>
</dbReference>
<name>A0A9W6QKF5_9PSEU</name>
<proteinExistence type="predicted"/>
<feature type="transmembrane region" description="Helical" evidence="2">
    <location>
        <begin position="102"/>
        <end position="124"/>
    </location>
</feature>
<feature type="coiled-coil region" evidence="1">
    <location>
        <begin position="192"/>
        <end position="219"/>
    </location>
</feature>
<evidence type="ECO:0000313" key="4">
    <source>
        <dbReference type="Proteomes" id="UP001165042"/>
    </source>
</evidence>